<keyword evidence="3" id="KW-0217">Developmental protein</keyword>
<dbReference type="InParanoid" id="A0A7J8HLE8"/>
<evidence type="ECO:0000256" key="4">
    <source>
        <dbReference type="ARBA" id="ARBA00023015"/>
    </source>
</evidence>
<evidence type="ECO:0000256" key="2">
    <source>
        <dbReference type="ARBA" id="ARBA00005733"/>
    </source>
</evidence>
<accession>A0A7J8HLE8</accession>
<keyword evidence="4" id="KW-0805">Transcription regulation</keyword>
<comment type="caution">
    <text evidence="8">The sequence shown here is derived from an EMBL/GenBank/DDBJ whole genome shotgun (WGS) entry which is preliminary data.</text>
</comment>
<evidence type="ECO:0000256" key="5">
    <source>
        <dbReference type="ARBA" id="ARBA00023163"/>
    </source>
</evidence>
<evidence type="ECO:0000256" key="6">
    <source>
        <dbReference type="SAM" id="MobiDB-lite"/>
    </source>
</evidence>
<name>A0A7J8HLE8_MOLMO</name>
<organism evidence="8 9">
    <name type="scientific">Molossus molossus</name>
    <name type="common">Pallas' mastiff bat</name>
    <name type="synonym">Vespertilio molossus</name>
    <dbReference type="NCBI Taxonomy" id="27622"/>
    <lineage>
        <taxon>Eukaryota</taxon>
        <taxon>Metazoa</taxon>
        <taxon>Chordata</taxon>
        <taxon>Craniata</taxon>
        <taxon>Vertebrata</taxon>
        <taxon>Euteleostomi</taxon>
        <taxon>Mammalia</taxon>
        <taxon>Eutheria</taxon>
        <taxon>Laurasiatheria</taxon>
        <taxon>Chiroptera</taxon>
        <taxon>Yangochiroptera</taxon>
        <taxon>Molossidae</taxon>
        <taxon>Molossus</taxon>
    </lineage>
</organism>
<feature type="region of interest" description="Disordered" evidence="6">
    <location>
        <begin position="1"/>
        <end position="78"/>
    </location>
</feature>
<keyword evidence="8" id="KW-0371">Homeobox</keyword>
<evidence type="ECO:0000256" key="1">
    <source>
        <dbReference type="ARBA" id="ARBA00004123"/>
    </source>
</evidence>
<dbReference type="Proteomes" id="UP000550707">
    <property type="component" value="Unassembled WGS sequence"/>
</dbReference>
<reference evidence="8 9" key="1">
    <citation type="journal article" date="2020" name="Nature">
        <title>Six reference-quality genomes reveal evolution of bat adaptations.</title>
        <authorList>
            <person name="Jebb D."/>
            <person name="Huang Z."/>
            <person name="Pippel M."/>
            <person name="Hughes G.M."/>
            <person name="Lavrichenko K."/>
            <person name="Devanna P."/>
            <person name="Winkler S."/>
            <person name="Jermiin L.S."/>
            <person name="Skirmuntt E.C."/>
            <person name="Katzourakis A."/>
            <person name="Burkitt-Gray L."/>
            <person name="Ray D.A."/>
            <person name="Sullivan K.A.M."/>
            <person name="Roscito J.G."/>
            <person name="Kirilenko B.M."/>
            <person name="Davalos L.M."/>
            <person name="Corthals A.P."/>
            <person name="Power M.L."/>
            <person name="Jones G."/>
            <person name="Ransome R.D."/>
            <person name="Dechmann D.K.N."/>
            <person name="Locatelli A.G."/>
            <person name="Puechmaille S.J."/>
            <person name="Fedrigo O."/>
            <person name="Jarvis E.D."/>
            <person name="Hiller M."/>
            <person name="Vernes S.C."/>
            <person name="Myers E.W."/>
            <person name="Teeling E.C."/>
        </authorList>
    </citation>
    <scope>NUCLEOTIDE SEQUENCE [LARGE SCALE GENOMIC DNA]</scope>
    <source>
        <strain evidence="8">MMolMol1</strain>
        <tissue evidence="8">Muscle</tissue>
    </source>
</reference>
<dbReference type="GO" id="GO:0005634">
    <property type="term" value="C:nucleus"/>
    <property type="evidence" value="ECO:0007669"/>
    <property type="project" value="UniProtKB-SubCell"/>
</dbReference>
<dbReference type="PANTHER" id="PTHR46892">
    <property type="entry name" value="VISUAL SYSTEM HOMEOBOX 2"/>
    <property type="match status" value="1"/>
</dbReference>
<gene>
    <name evidence="8" type="ORF">HJG59_019445</name>
</gene>
<keyword evidence="8" id="KW-0238">DNA-binding</keyword>
<evidence type="ECO:0000259" key="7">
    <source>
        <dbReference type="PROSITE" id="PS51496"/>
    </source>
</evidence>
<dbReference type="AlphaFoldDB" id="A0A7J8HLE8"/>
<dbReference type="PROSITE" id="PS51496">
    <property type="entry name" value="CVC"/>
    <property type="match status" value="1"/>
</dbReference>
<evidence type="ECO:0000256" key="3">
    <source>
        <dbReference type="ARBA" id="ARBA00022473"/>
    </source>
</evidence>
<protein>
    <submittedName>
        <fullName evidence="8">Visual system homeobox 1</fullName>
    </submittedName>
</protein>
<evidence type="ECO:0000313" key="8">
    <source>
        <dbReference type="EMBL" id="KAF6472880.1"/>
    </source>
</evidence>
<keyword evidence="5" id="KW-0804">Transcription</keyword>
<dbReference type="GO" id="GO:1990837">
    <property type="term" value="F:sequence-specific double-stranded DNA binding"/>
    <property type="evidence" value="ECO:0007669"/>
    <property type="project" value="TreeGrafter"/>
</dbReference>
<dbReference type="InterPro" id="IPR023339">
    <property type="entry name" value="CVC"/>
</dbReference>
<keyword evidence="9" id="KW-1185">Reference proteome</keyword>
<feature type="compositionally biased region" description="Basic residues" evidence="6">
    <location>
        <begin position="52"/>
        <end position="63"/>
    </location>
</feature>
<comment type="similarity">
    <text evidence="2">Belongs to the paired homeobox family.</text>
</comment>
<feature type="compositionally biased region" description="Basic and acidic residues" evidence="6">
    <location>
        <begin position="33"/>
        <end position="45"/>
    </location>
</feature>
<sequence>MPSLPPGASACQLSTAPLSRLGRQKSFQGVSTSDKENLSENRSDLKVSPIPGKRKKKRHRSGFKMRGPNDERRNTDSSSVMAQYGLYRAMVRHCIPLPDSVLNSSESSSLASFCVPMVHGMTKKSTGMIRKSGNGEKLAGLWGLDHLKESSSSSLSISQRVSNETSPENDLEDVAIDLCCSTLQETKKVHKGANAQGCSDSERLEELQSGKVGAL</sequence>
<evidence type="ECO:0000313" key="9">
    <source>
        <dbReference type="Proteomes" id="UP000550707"/>
    </source>
</evidence>
<dbReference type="EMBL" id="JACASF010000006">
    <property type="protein sequence ID" value="KAF6472880.1"/>
    <property type="molecule type" value="Genomic_DNA"/>
</dbReference>
<proteinExistence type="inferred from homology"/>
<dbReference type="InterPro" id="IPR052294">
    <property type="entry name" value="VSX_homeobox_regulators"/>
</dbReference>
<comment type="subcellular location">
    <subcellularLocation>
        <location evidence="1">Nucleus</location>
    </subcellularLocation>
</comment>
<dbReference type="GO" id="GO:0006357">
    <property type="term" value="P:regulation of transcription by RNA polymerase II"/>
    <property type="evidence" value="ECO:0007669"/>
    <property type="project" value="TreeGrafter"/>
</dbReference>
<feature type="domain" description="CVC" evidence="7">
    <location>
        <begin position="73"/>
        <end position="127"/>
    </location>
</feature>
<dbReference type="PANTHER" id="PTHR46892:SF2">
    <property type="entry name" value="VISUAL SYSTEM HOMEOBOX 1"/>
    <property type="match status" value="1"/>
</dbReference>